<dbReference type="GO" id="GO:0003677">
    <property type="term" value="F:DNA binding"/>
    <property type="evidence" value="ECO:0007669"/>
    <property type="project" value="UniProtKB-KW"/>
</dbReference>
<keyword evidence="2" id="KW-0805">Transcription regulation</keyword>
<evidence type="ECO:0000256" key="1">
    <source>
        <dbReference type="ARBA" id="ARBA00010641"/>
    </source>
</evidence>
<dbReference type="GO" id="GO:0016987">
    <property type="term" value="F:sigma factor activity"/>
    <property type="evidence" value="ECO:0007669"/>
    <property type="project" value="UniProtKB-KW"/>
</dbReference>
<keyword evidence="4" id="KW-0238">DNA-binding</keyword>
<dbReference type="GO" id="GO:0006352">
    <property type="term" value="P:DNA-templated transcription initiation"/>
    <property type="evidence" value="ECO:0007669"/>
    <property type="project" value="InterPro"/>
</dbReference>
<evidence type="ECO:0000256" key="4">
    <source>
        <dbReference type="ARBA" id="ARBA00023125"/>
    </source>
</evidence>
<evidence type="ECO:0000256" key="5">
    <source>
        <dbReference type="ARBA" id="ARBA00023163"/>
    </source>
</evidence>
<evidence type="ECO:0000256" key="2">
    <source>
        <dbReference type="ARBA" id="ARBA00023015"/>
    </source>
</evidence>
<protein>
    <submittedName>
        <fullName evidence="8">ECF RNA polymerase sigma factor SigW</fullName>
    </submittedName>
</protein>
<evidence type="ECO:0000256" key="6">
    <source>
        <dbReference type="SAM" id="MobiDB-lite"/>
    </source>
</evidence>
<feature type="compositionally biased region" description="Basic and acidic residues" evidence="6">
    <location>
        <begin position="1"/>
        <end position="15"/>
    </location>
</feature>
<name>A0A517SPK9_9BACT</name>
<keyword evidence="9" id="KW-1185">Reference proteome</keyword>
<gene>
    <name evidence="8" type="primary">sigW_1</name>
    <name evidence="8" type="ORF">SV7mr_05500</name>
</gene>
<dbReference type="Gene3D" id="1.10.1740.10">
    <property type="match status" value="1"/>
</dbReference>
<reference evidence="8 9" key="1">
    <citation type="submission" date="2019-02" db="EMBL/GenBank/DDBJ databases">
        <title>Deep-cultivation of Planctomycetes and their phenomic and genomic characterization uncovers novel biology.</title>
        <authorList>
            <person name="Wiegand S."/>
            <person name="Jogler M."/>
            <person name="Boedeker C."/>
            <person name="Pinto D."/>
            <person name="Vollmers J."/>
            <person name="Rivas-Marin E."/>
            <person name="Kohn T."/>
            <person name="Peeters S.H."/>
            <person name="Heuer A."/>
            <person name="Rast P."/>
            <person name="Oberbeckmann S."/>
            <person name="Bunk B."/>
            <person name="Jeske O."/>
            <person name="Meyerdierks A."/>
            <person name="Storesund J.E."/>
            <person name="Kallscheuer N."/>
            <person name="Luecker S."/>
            <person name="Lage O.M."/>
            <person name="Pohl T."/>
            <person name="Merkel B.J."/>
            <person name="Hornburger P."/>
            <person name="Mueller R.-W."/>
            <person name="Bruemmer F."/>
            <person name="Labrenz M."/>
            <person name="Spormann A.M."/>
            <person name="Op den Camp H."/>
            <person name="Overmann J."/>
            <person name="Amann R."/>
            <person name="Jetten M.S.M."/>
            <person name="Mascher T."/>
            <person name="Medema M.H."/>
            <person name="Devos D.P."/>
            <person name="Kaster A.-K."/>
            <person name="Ovreas L."/>
            <person name="Rohde M."/>
            <person name="Galperin M.Y."/>
            <person name="Jogler C."/>
        </authorList>
    </citation>
    <scope>NUCLEOTIDE SEQUENCE [LARGE SCALE GENOMIC DNA]</scope>
    <source>
        <strain evidence="8 9">SV_7m_r</strain>
    </source>
</reference>
<evidence type="ECO:0000256" key="3">
    <source>
        <dbReference type="ARBA" id="ARBA00023082"/>
    </source>
</evidence>
<dbReference type="EMBL" id="CP036272">
    <property type="protein sequence ID" value="QDT58061.1"/>
    <property type="molecule type" value="Genomic_DNA"/>
</dbReference>
<dbReference type="OrthoDB" id="273051at2"/>
<dbReference type="CDD" id="cd06171">
    <property type="entry name" value="Sigma70_r4"/>
    <property type="match status" value="1"/>
</dbReference>
<dbReference type="NCBIfam" id="TIGR02937">
    <property type="entry name" value="sigma70-ECF"/>
    <property type="match status" value="1"/>
</dbReference>
<organism evidence="8 9">
    <name type="scientific">Stieleria bergensis</name>
    <dbReference type="NCBI Taxonomy" id="2528025"/>
    <lineage>
        <taxon>Bacteria</taxon>
        <taxon>Pseudomonadati</taxon>
        <taxon>Planctomycetota</taxon>
        <taxon>Planctomycetia</taxon>
        <taxon>Pirellulales</taxon>
        <taxon>Pirellulaceae</taxon>
        <taxon>Stieleria</taxon>
    </lineage>
</organism>
<keyword evidence="3" id="KW-0731">Sigma factor</keyword>
<feature type="domain" description="RNA polymerase sigma factor 70 region 4 type 2" evidence="7">
    <location>
        <begin position="142"/>
        <end position="194"/>
    </location>
</feature>
<evidence type="ECO:0000313" key="9">
    <source>
        <dbReference type="Proteomes" id="UP000315003"/>
    </source>
</evidence>
<dbReference type="SUPFAM" id="SSF88946">
    <property type="entry name" value="Sigma2 domain of RNA polymerase sigma factors"/>
    <property type="match status" value="1"/>
</dbReference>
<keyword evidence="5" id="KW-0804">Transcription</keyword>
<evidence type="ECO:0000259" key="7">
    <source>
        <dbReference type="Pfam" id="PF08281"/>
    </source>
</evidence>
<dbReference type="InterPro" id="IPR013249">
    <property type="entry name" value="RNA_pol_sigma70_r4_t2"/>
</dbReference>
<dbReference type="RefSeq" id="WP_145268954.1">
    <property type="nucleotide sequence ID" value="NZ_CP036272.1"/>
</dbReference>
<evidence type="ECO:0000313" key="8">
    <source>
        <dbReference type="EMBL" id="QDT58061.1"/>
    </source>
</evidence>
<dbReference type="Proteomes" id="UP000315003">
    <property type="component" value="Chromosome"/>
</dbReference>
<dbReference type="AlphaFoldDB" id="A0A517SPK9"/>
<proteinExistence type="inferred from homology"/>
<dbReference type="PANTHER" id="PTHR43133:SF8">
    <property type="entry name" value="RNA POLYMERASE SIGMA FACTOR HI_1459-RELATED"/>
    <property type="match status" value="1"/>
</dbReference>
<dbReference type="SUPFAM" id="SSF88659">
    <property type="entry name" value="Sigma3 and sigma4 domains of RNA polymerase sigma factors"/>
    <property type="match status" value="1"/>
</dbReference>
<feature type="region of interest" description="Disordered" evidence="6">
    <location>
        <begin position="1"/>
        <end position="37"/>
    </location>
</feature>
<comment type="similarity">
    <text evidence="1">Belongs to the sigma-70 factor family. ECF subfamily.</text>
</comment>
<dbReference type="InterPro" id="IPR013325">
    <property type="entry name" value="RNA_pol_sigma_r2"/>
</dbReference>
<accession>A0A517SPK9</accession>
<dbReference type="InterPro" id="IPR014284">
    <property type="entry name" value="RNA_pol_sigma-70_dom"/>
</dbReference>
<dbReference type="Gene3D" id="1.10.10.10">
    <property type="entry name" value="Winged helix-like DNA-binding domain superfamily/Winged helix DNA-binding domain"/>
    <property type="match status" value="1"/>
</dbReference>
<dbReference type="Pfam" id="PF08281">
    <property type="entry name" value="Sigma70_r4_2"/>
    <property type="match status" value="1"/>
</dbReference>
<dbReference type="InterPro" id="IPR036388">
    <property type="entry name" value="WH-like_DNA-bd_sf"/>
</dbReference>
<sequence length="209" mass="23413">MNVPHNPDDPNEDKASAMGGARAGPEDHSNQPPAGQLAWQASLADCETGLRRFLSAKLPQPADVDDCLQVISLAAMTNDRELTEPARRAWLFKVAANQAALWWRKQSTTNRVLEKHASYERSNQDSDQSAPSKSLEQTELSEALWQAIEKLPPETASIIRLRIIDELTFQKIADRLSLPLGTVLTRMRRAMAQLRTELNRLSKHNPQDK</sequence>
<dbReference type="InterPro" id="IPR013324">
    <property type="entry name" value="RNA_pol_sigma_r3/r4-like"/>
</dbReference>
<dbReference type="InterPro" id="IPR039425">
    <property type="entry name" value="RNA_pol_sigma-70-like"/>
</dbReference>
<dbReference type="PANTHER" id="PTHR43133">
    <property type="entry name" value="RNA POLYMERASE ECF-TYPE SIGMA FACTO"/>
    <property type="match status" value="1"/>
</dbReference>